<accession>A0AA38KCQ0</accession>
<dbReference type="EMBL" id="MU794606">
    <property type="protein sequence ID" value="KAJ3779576.1"/>
    <property type="molecule type" value="Genomic_DNA"/>
</dbReference>
<dbReference type="Proteomes" id="UP001163798">
    <property type="component" value="Unassembled WGS sequence"/>
</dbReference>
<dbReference type="AlphaFoldDB" id="A0AA38KCQ0"/>
<feature type="compositionally biased region" description="Polar residues" evidence="1">
    <location>
        <begin position="62"/>
        <end position="79"/>
    </location>
</feature>
<keyword evidence="3" id="KW-1185">Reference proteome</keyword>
<sequence length="154" mass="17294">MRVSRQIKQLTWTIADGGSGIWLISTKADRFLHRPPLMTIINMKKYARLLKFIELKPKESESYSMNPNENTTATKQLRASTPPPLASVQSPEILARPETASSATFRTDPKLLDKVNESVSGLPEFIGEISVDDYFKHVLPPLPSHLENKVGEHL</sequence>
<reference evidence="2" key="1">
    <citation type="submission" date="2022-08" db="EMBL/GenBank/DDBJ databases">
        <authorList>
            <consortium name="DOE Joint Genome Institute"/>
            <person name="Min B."/>
            <person name="Riley R."/>
            <person name="Sierra-Patev S."/>
            <person name="Naranjo-Ortiz M."/>
            <person name="Looney B."/>
            <person name="Konkel Z."/>
            <person name="Slot J.C."/>
            <person name="Sakamoto Y."/>
            <person name="Steenwyk J.L."/>
            <person name="Rokas A."/>
            <person name="Carro J."/>
            <person name="Camarero S."/>
            <person name="Ferreira P."/>
            <person name="Molpeceres G."/>
            <person name="Ruiz-Duenas F.J."/>
            <person name="Serrano A."/>
            <person name="Henrissat B."/>
            <person name="Drula E."/>
            <person name="Hughes K.W."/>
            <person name="Mata J.L."/>
            <person name="Ishikawa N.K."/>
            <person name="Vargas-Isla R."/>
            <person name="Ushijima S."/>
            <person name="Smith C.A."/>
            <person name="Ahrendt S."/>
            <person name="Andreopoulos W."/>
            <person name="He G."/>
            <person name="Labutti K."/>
            <person name="Lipzen A."/>
            <person name="Ng V."/>
            <person name="Sandor L."/>
            <person name="Barry K."/>
            <person name="Martinez A.T."/>
            <person name="Xiao Y."/>
            <person name="Gibbons J.G."/>
            <person name="Terashima K."/>
            <person name="Hibbett D.S."/>
            <person name="Grigoriev I.V."/>
        </authorList>
    </citation>
    <scope>NUCLEOTIDE SEQUENCE</scope>
    <source>
        <strain evidence="2">TFB10291</strain>
    </source>
</reference>
<evidence type="ECO:0000313" key="3">
    <source>
        <dbReference type="Proteomes" id="UP001163798"/>
    </source>
</evidence>
<name>A0AA38KCQ0_9AGAR</name>
<feature type="region of interest" description="Disordered" evidence="1">
    <location>
        <begin position="60"/>
        <end position="104"/>
    </location>
</feature>
<protein>
    <submittedName>
        <fullName evidence="2">Uncharacterized protein</fullName>
    </submittedName>
</protein>
<evidence type="ECO:0000313" key="2">
    <source>
        <dbReference type="EMBL" id="KAJ3779576.1"/>
    </source>
</evidence>
<comment type="caution">
    <text evidence="2">The sequence shown here is derived from an EMBL/GenBank/DDBJ whole genome shotgun (WGS) entry which is preliminary data.</text>
</comment>
<gene>
    <name evidence="2" type="ORF">GGU10DRAFT_382249</name>
</gene>
<evidence type="ECO:0000256" key="1">
    <source>
        <dbReference type="SAM" id="MobiDB-lite"/>
    </source>
</evidence>
<proteinExistence type="predicted"/>
<organism evidence="2 3">
    <name type="scientific">Lentinula aff. detonsa</name>
    <dbReference type="NCBI Taxonomy" id="2804958"/>
    <lineage>
        <taxon>Eukaryota</taxon>
        <taxon>Fungi</taxon>
        <taxon>Dikarya</taxon>
        <taxon>Basidiomycota</taxon>
        <taxon>Agaricomycotina</taxon>
        <taxon>Agaricomycetes</taxon>
        <taxon>Agaricomycetidae</taxon>
        <taxon>Agaricales</taxon>
        <taxon>Marasmiineae</taxon>
        <taxon>Omphalotaceae</taxon>
        <taxon>Lentinula</taxon>
    </lineage>
</organism>